<dbReference type="CDD" id="cd04333">
    <property type="entry name" value="ProX_deacylase"/>
    <property type="match status" value="1"/>
</dbReference>
<dbReference type="InterPro" id="IPR036754">
    <property type="entry name" value="YbaK/aa-tRNA-synt-asso_dom_sf"/>
</dbReference>
<evidence type="ECO:0000259" key="1">
    <source>
        <dbReference type="Pfam" id="PF04073"/>
    </source>
</evidence>
<dbReference type="PANTHER" id="PTHR30411">
    <property type="entry name" value="CYTOPLASMIC PROTEIN"/>
    <property type="match status" value="1"/>
</dbReference>
<protein>
    <recommendedName>
        <fullName evidence="1">YbaK/aminoacyl-tRNA synthetase-associated domain-containing protein</fullName>
    </recommendedName>
</protein>
<gene>
    <name evidence="2" type="ORF">M9Y10_034331</name>
</gene>
<proteinExistence type="predicted"/>
<comment type="caution">
    <text evidence="2">The sequence shown here is derived from an EMBL/GenBank/DDBJ whole genome shotgun (WGS) entry which is preliminary data.</text>
</comment>
<accession>A0ABR2KFL9</accession>
<reference evidence="2 3" key="1">
    <citation type="submission" date="2024-04" db="EMBL/GenBank/DDBJ databases">
        <title>Tritrichomonas musculus Genome.</title>
        <authorList>
            <person name="Alves-Ferreira E."/>
            <person name="Grigg M."/>
            <person name="Lorenzi H."/>
            <person name="Galac M."/>
        </authorList>
    </citation>
    <scope>NUCLEOTIDE SEQUENCE [LARGE SCALE GENOMIC DNA]</scope>
    <source>
        <strain evidence="2 3">EAF2021</strain>
    </source>
</reference>
<dbReference type="Pfam" id="PF04073">
    <property type="entry name" value="tRNA_edit"/>
    <property type="match status" value="1"/>
</dbReference>
<feature type="domain" description="YbaK/aminoacyl-tRNA synthetase-associated" evidence="1">
    <location>
        <begin position="27"/>
        <end position="143"/>
    </location>
</feature>
<dbReference type="Proteomes" id="UP001470230">
    <property type="component" value="Unassembled WGS sequence"/>
</dbReference>
<evidence type="ECO:0000313" key="2">
    <source>
        <dbReference type="EMBL" id="KAK8889581.1"/>
    </source>
</evidence>
<evidence type="ECO:0000313" key="3">
    <source>
        <dbReference type="Proteomes" id="UP001470230"/>
    </source>
</evidence>
<organism evidence="2 3">
    <name type="scientific">Tritrichomonas musculus</name>
    <dbReference type="NCBI Taxonomy" id="1915356"/>
    <lineage>
        <taxon>Eukaryota</taxon>
        <taxon>Metamonada</taxon>
        <taxon>Parabasalia</taxon>
        <taxon>Tritrichomonadida</taxon>
        <taxon>Tritrichomonadidae</taxon>
        <taxon>Tritrichomonas</taxon>
    </lineage>
</organism>
<dbReference type="EMBL" id="JAPFFF010000005">
    <property type="protein sequence ID" value="KAK8889581.1"/>
    <property type="molecule type" value="Genomic_DNA"/>
</dbReference>
<name>A0ABR2KFL9_9EUKA</name>
<dbReference type="SUPFAM" id="SSF55826">
    <property type="entry name" value="YbaK/ProRS associated domain"/>
    <property type="match status" value="1"/>
</dbReference>
<keyword evidence="3" id="KW-1185">Reference proteome</keyword>
<dbReference type="InterPro" id="IPR007214">
    <property type="entry name" value="YbaK/aa-tRNA-synth-assoc-dom"/>
</dbReference>
<dbReference type="PANTHER" id="PTHR30411:SF1">
    <property type="entry name" value="CYTOPLASMIC PROTEIN"/>
    <property type="match status" value="1"/>
</dbReference>
<dbReference type="Gene3D" id="3.90.960.10">
    <property type="entry name" value="YbaK/aminoacyl-tRNA synthetase-associated domain"/>
    <property type="match status" value="1"/>
</dbReference>
<sequence>MTTERVREYLKQFGRDKDVLELDHTSATVDLAAEALHVEPARIAKTMSFYSSDKTKCILVVMAGDKKIDNAKFRAAFDVKSKMLQSKDVENLTGYAPGGVCPFANPPSAKVYLDVSLKRFDTVFPACGTSNSAINLTIEDLEKYSNSQGWVDISK</sequence>